<dbReference type="AlphaFoldDB" id="A0AAD9MZD3"/>
<evidence type="ECO:0000313" key="2">
    <source>
        <dbReference type="Proteomes" id="UP001208570"/>
    </source>
</evidence>
<dbReference type="EMBL" id="JAODUP010000364">
    <property type="protein sequence ID" value="KAK2151417.1"/>
    <property type="molecule type" value="Genomic_DNA"/>
</dbReference>
<organism evidence="1 2">
    <name type="scientific">Paralvinella palmiformis</name>
    <dbReference type="NCBI Taxonomy" id="53620"/>
    <lineage>
        <taxon>Eukaryota</taxon>
        <taxon>Metazoa</taxon>
        <taxon>Spiralia</taxon>
        <taxon>Lophotrochozoa</taxon>
        <taxon>Annelida</taxon>
        <taxon>Polychaeta</taxon>
        <taxon>Sedentaria</taxon>
        <taxon>Canalipalpata</taxon>
        <taxon>Terebellida</taxon>
        <taxon>Terebelliformia</taxon>
        <taxon>Alvinellidae</taxon>
        <taxon>Paralvinella</taxon>
    </lineage>
</organism>
<feature type="non-terminal residue" evidence="1">
    <location>
        <position position="93"/>
    </location>
</feature>
<sequence length="93" mass="10652">MFDMHAPVIGFAINNNADKMVVMLENSNHLPLLCLHNSPALNLKTQTGSTIQLTDESNFLPIRPRIPTFHRQITTYSYPMKKCHYERIHSEAS</sequence>
<dbReference type="Proteomes" id="UP001208570">
    <property type="component" value="Unassembled WGS sequence"/>
</dbReference>
<proteinExistence type="predicted"/>
<protein>
    <submittedName>
        <fullName evidence="1">Uncharacterized protein</fullName>
    </submittedName>
</protein>
<comment type="caution">
    <text evidence="1">The sequence shown here is derived from an EMBL/GenBank/DDBJ whole genome shotgun (WGS) entry which is preliminary data.</text>
</comment>
<gene>
    <name evidence="1" type="ORF">LSH36_364g04005</name>
</gene>
<reference evidence="1" key="1">
    <citation type="journal article" date="2023" name="Mol. Biol. Evol.">
        <title>Third-Generation Sequencing Reveals the Adaptive Role of the Epigenome in Three Deep-Sea Polychaetes.</title>
        <authorList>
            <person name="Perez M."/>
            <person name="Aroh O."/>
            <person name="Sun Y."/>
            <person name="Lan Y."/>
            <person name="Juniper S.K."/>
            <person name="Young C.R."/>
            <person name="Angers B."/>
            <person name="Qian P.Y."/>
        </authorList>
    </citation>
    <scope>NUCLEOTIDE SEQUENCE</scope>
    <source>
        <strain evidence="1">P08H-3</strain>
    </source>
</reference>
<evidence type="ECO:0000313" key="1">
    <source>
        <dbReference type="EMBL" id="KAK2151417.1"/>
    </source>
</evidence>
<accession>A0AAD9MZD3</accession>
<keyword evidence="2" id="KW-1185">Reference proteome</keyword>
<name>A0AAD9MZD3_9ANNE</name>